<feature type="compositionally biased region" description="Polar residues" evidence="1">
    <location>
        <begin position="166"/>
        <end position="181"/>
    </location>
</feature>
<dbReference type="RefSeq" id="XP_016640551.1">
    <property type="nucleotide sequence ID" value="XM_016790288.1"/>
</dbReference>
<protein>
    <submittedName>
        <fullName evidence="3">Uncharacterized protein</fullName>
    </submittedName>
</protein>
<name>A0A084G090_PSEDA</name>
<dbReference type="KEGG" id="sapo:SAPIO_CDS8705"/>
<gene>
    <name evidence="3" type="ORF">SAPIO_CDS8705</name>
</gene>
<evidence type="ECO:0000256" key="1">
    <source>
        <dbReference type="SAM" id="MobiDB-lite"/>
    </source>
</evidence>
<reference evidence="3 4" key="1">
    <citation type="journal article" date="2014" name="Genome Announc.">
        <title>Draft genome sequence of the pathogenic fungus Scedosporium apiospermum.</title>
        <authorList>
            <person name="Vandeputte P."/>
            <person name="Ghamrawi S."/>
            <person name="Rechenmann M."/>
            <person name="Iltis A."/>
            <person name="Giraud S."/>
            <person name="Fleury M."/>
            <person name="Thornton C."/>
            <person name="Delhaes L."/>
            <person name="Meyer W."/>
            <person name="Papon N."/>
            <person name="Bouchara J.P."/>
        </authorList>
    </citation>
    <scope>NUCLEOTIDE SEQUENCE [LARGE SCALE GENOMIC DNA]</scope>
    <source>
        <strain evidence="3 4">IHEM 14462</strain>
    </source>
</reference>
<feature type="signal peptide" evidence="2">
    <location>
        <begin position="1"/>
        <end position="23"/>
    </location>
</feature>
<organism evidence="3 4">
    <name type="scientific">Pseudallescheria apiosperma</name>
    <name type="common">Scedosporium apiospermum</name>
    <dbReference type="NCBI Taxonomy" id="563466"/>
    <lineage>
        <taxon>Eukaryota</taxon>
        <taxon>Fungi</taxon>
        <taxon>Dikarya</taxon>
        <taxon>Ascomycota</taxon>
        <taxon>Pezizomycotina</taxon>
        <taxon>Sordariomycetes</taxon>
        <taxon>Hypocreomycetidae</taxon>
        <taxon>Microascales</taxon>
        <taxon>Microascaceae</taxon>
        <taxon>Scedosporium</taxon>
    </lineage>
</organism>
<dbReference type="EMBL" id="JOWA01000121">
    <property type="protein sequence ID" value="KEZ40752.1"/>
    <property type="molecule type" value="Genomic_DNA"/>
</dbReference>
<accession>A0A084G090</accession>
<evidence type="ECO:0000313" key="4">
    <source>
        <dbReference type="Proteomes" id="UP000028545"/>
    </source>
</evidence>
<feature type="region of interest" description="Disordered" evidence="1">
    <location>
        <begin position="156"/>
        <end position="196"/>
    </location>
</feature>
<dbReference type="AlphaFoldDB" id="A0A084G090"/>
<dbReference type="GeneID" id="27727777"/>
<dbReference type="VEuPathDB" id="FungiDB:SAPIO_CDS8705"/>
<keyword evidence="2" id="KW-0732">Signal</keyword>
<sequence>MHARTSAAALAAILAMLVPQATAEQTTLQVWIPMVPLDNPGFYDEVEAIVETITNDQTLLGIRYKGTGAPEDYPIQTITVGQSTFRFSATADPEHYISSTVVDCTLTGCPTATTGTCVLIDSTSGEGLATTTETVDASRLSFYAISLVTPLPDAAAPECGTENADRTTLTGTRLPSSTENGSGAGATETGAAGPDSAASKVVGSWGAIAAVAALALAA</sequence>
<evidence type="ECO:0000256" key="2">
    <source>
        <dbReference type="SAM" id="SignalP"/>
    </source>
</evidence>
<proteinExistence type="predicted"/>
<dbReference type="Proteomes" id="UP000028545">
    <property type="component" value="Unassembled WGS sequence"/>
</dbReference>
<evidence type="ECO:0000313" key="3">
    <source>
        <dbReference type="EMBL" id="KEZ40752.1"/>
    </source>
</evidence>
<dbReference type="HOGENOM" id="CLU_1245992_0_0_1"/>
<feature type="chain" id="PRO_5001775111" evidence="2">
    <location>
        <begin position="24"/>
        <end position="218"/>
    </location>
</feature>
<keyword evidence="4" id="KW-1185">Reference proteome</keyword>
<comment type="caution">
    <text evidence="3">The sequence shown here is derived from an EMBL/GenBank/DDBJ whole genome shotgun (WGS) entry which is preliminary data.</text>
</comment>